<name>A0ABV4BS34_9CLOT</name>
<organism evidence="2 3">
    <name type="scientific">Clostridium moutaii</name>
    <dbReference type="NCBI Taxonomy" id="3240932"/>
    <lineage>
        <taxon>Bacteria</taxon>
        <taxon>Bacillati</taxon>
        <taxon>Bacillota</taxon>
        <taxon>Clostridia</taxon>
        <taxon>Eubacteriales</taxon>
        <taxon>Clostridiaceae</taxon>
        <taxon>Clostridium</taxon>
    </lineage>
</organism>
<keyword evidence="3" id="KW-1185">Reference proteome</keyword>
<reference evidence="2 3" key="1">
    <citation type="submission" date="2024-08" db="EMBL/GenBank/DDBJ databases">
        <title>Clostridium lapicellarii sp. nov., and Clostridium renhuaiense sp. nov., two species isolated from the mud in a fermentation cellar used for producing sauce-flavour Chinese liquors.</title>
        <authorList>
            <person name="Yang F."/>
            <person name="Wang H."/>
            <person name="Chen L.Q."/>
            <person name="Zhou N."/>
            <person name="Lu J.J."/>
            <person name="Pu X.X."/>
            <person name="Wan B."/>
            <person name="Wang L."/>
            <person name="Liu S.J."/>
        </authorList>
    </citation>
    <scope>NUCLEOTIDE SEQUENCE [LARGE SCALE GENOMIC DNA]</scope>
    <source>
        <strain evidence="2 3">MT-5</strain>
    </source>
</reference>
<evidence type="ECO:0000256" key="1">
    <source>
        <dbReference type="SAM" id="Coils"/>
    </source>
</evidence>
<evidence type="ECO:0000313" key="2">
    <source>
        <dbReference type="EMBL" id="MEY8001589.1"/>
    </source>
</evidence>
<dbReference type="EMBL" id="JBGEWD010000021">
    <property type="protein sequence ID" value="MEY8001589.1"/>
    <property type="molecule type" value="Genomic_DNA"/>
</dbReference>
<proteinExistence type="predicted"/>
<evidence type="ECO:0000313" key="3">
    <source>
        <dbReference type="Proteomes" id="UP001564657"/>
    </source>
</evidence>
<dbReference type="RefSeq" id="WP_369705482.1">
    <property type="nucleotide sequence ID" value="NZ_JBGEWD010000021.1"/>
</dbReference>
<comment type="caution">
    <text evidence="2">The sequence shown here is derived from an EMBL/GenBank/DDBJ whole genome shotgun (WGS) entry which is preliminary data.</text>
</comment>
<keyword evidence="1" id="KW-0175">Coiled coil</keyword>
<protein>
    <recommendedName>
        <fullName evidence="4">Sigma-70 family RNA polymerase sigma factor</fullName>
    </recommendedName>
</protein>
<gene>
    <name evidence="2" type="ORF">AB8U03_15575</name>
</gene>
<evidence type="ECO:0008006" key="4">
    <source>
        <dbReference type="Google" id="ProtNLM"/>
    </source>
</evidence>
<dbReference type="Proteomes" id="UP001564657">
    <property type="component" value="Unassembled WGS sequence"/>
</dbReference>
<sequence length="175" mass="20907">MDTKLKEMEQKLYNYFNREKRLQALNKRLEVLKSQISQIDYKLGHIDYSLPEESIQIGYEERVQTSPTGYSFAEKTLYSITDKLIKNKAYKQQQVADIEDRIMQIQEDNIIIEDNIKDLRDGDKEFLKEKFYGYGKTDWQMGFKYGISQPAATERKNKLLRNILNWEDWIMVSRV</sequence>
<feature type="coiled-coil region" evidence="1">
    <location>
        <begin position="15"/>
        <end position="42"/>
    </location>
</feature>
<accession>A0ABV4BS34</accession>